<dbReference type="RefSeq" id="WP_038075189.1">
    <property type="nucleotide sequence ID" value="NZ_AUND01000012.1"/>
</dbReference>
<organism evidence="2 3">
    <name type="scientific">Thioclava pacifica DSM 10166</name>
    <dbReference type="NCBI Taxonomy" id="1353537"/>
    <lineage>
        <taxon>Bacteria</taxon>
        <taxon>Pseudomonadati</taxon>
        <taxon>Pseudomonadota</taxon>
        <taxon>Alphaproteobacteria</taxon>
        <taxon>Rhodobacterales</taxon>
        <taxon>Paracoccaceae</taxon>
        <taxon>Thioclava</taxon>
    </lineage>
</organism>
<dbReference type="OrthoDB" id="1491277at2"/>
<evidence type="ECO:0000313" key="2">
    <source>
        <dbReference type="EMBL" id="KEO54185.1"/>
    </source>
</evidence>
<dbReference type="Pfam" id="PF04230">
    <property type="entry name" value="PS_pyruv_trans"/>
    <property type="match status" value="1"/>
</dbReference>
<dbReference type="eggNOG" id="COG2327">
    <property type="taxonomic scope" value="Bacteria"/>
</dbReference>
<reference evidence="2 3" key="1">
    <citation type="submission" date="2013-07" db="EMBL/GenBank/DDBJ databases">
        <title>Thioclava pacifica DSM 10166 Genome Sequencing.</title>
        <authorList>
            <person name="Lai Q."/>
            <person name="Shao Z."/>
        </authorList>
    </citation>
    <scope>NUCLEOTIDE SEQUENCE [LARGE SCALE GENOMIC DNA]</scope>
    <source>
        <strain evidence="2 3">DSM 10166</strain>
    </source>
</reference>
<evidence type="ECO:0000313" key="3">
    <source>
        <dbReference type="Proteomes" id="UP000027432"/>
    </source>
</evidence>
<dbReference type="InterPro" id="IPR007345">
    <property type="entry name" value="Polysacch_pyruvyl_Trfase"/>
</dbReference>
<dbReference type="STRING" id="1353537.TP2_04490"/>
<dbReference type="Proteomes" id="UP000027432">
    <property type="component" value="Unassembled WGS sequence"/>
</dbReference>
<sequence length="335" mass="37677">MARNIETVKPRRALLMGALSTVGDVEVLHQVTRRLRDLGVPFEVAPFSKRRTEMFDEWVDVSTLDPRDYSHVVFVCGPLTRKMMEKRWETLRHFEHCAFIGVNLTMVADLEAFNPFDALIERDSNRVTRPDLSFLQEEPRVPVLGLCLVDSQREYGSRQRHAKAKDLLEGLIRRSGAACIEIDTVLAPNRLQHVDNGFYNAAQFESAVARVDVLLTTRLHGTVLALKNGVPVISIDAVLGGDKVSRQTREIGWEEVFEADSVTDEELDRALERCLSPDARERARACVGRARNSLANFDADFSSAMSVLPDPALRSGLMPRQGLVRKIRSLLTKAR</sequence>
<evidence type="ECO:0000259" key="1">
    <source>
        <dbReference type="Pfam" id="PF04230"/>
    </source>
</evidence>
<protein>
    <recommendedName>
        <fullName evidence="1">Polysaccharide pyruvyl transferase domain-containing protein</fullName>
    </recommendedName>
</protein>
<keyword evidence="3" id="KW-1185">Reference proteome</keyword>
<proteinExistence type="predicted"/>
<accession>A0A074JEC7</accession>
<dbReference type="EMBL" id="AUND01000012">
    <property type="protein sequence ID" value="KEO54185.1"/>
    <property type="molecule type" value="Genomic_DNA"/>
</dbReference>
<comment type="caution">
    <text evidence="2">The sequence shown here is derived from an EMBL/GenBank/DDBJ whole genome shotgun (WGS) entry which is preliminary data.</text>
</comment>
<gene>
    <name evidence="2" type="ORF">TP2_04490</name>
</gene>
<dbReference type="AlphaFoldDB" id="A0A074JEC7"/>
<name>A0A074JEC7_9RHOB</name>
<feature type="domain" description="Polysaccharide pyruvyl transferase" evidence="1">
    <location>
        <begin position="186"/>
        <end position="236"/>
    </location>
</feature>